<evidence type="ECO:0000313" key="1">
    <source>
        <dbReference type="EMBL" id="ACZ39681.1"/>
    </source>
</evidence>
<evidence type="ECO:0008006" key="3">
    <source>
        <dbReference type="Google" id="ProtNLM"/>
    </source>
</evidence>
<accession>D1C6Q6</accession>
<dbReference type="AlphaFoldDB" id="D1C6Q6"/>
<proteinExistence type="predicted"/>
<organism evidence="1 2">
    <name type="scientific">Sphaerobacter thermophilus (strain ATCC 49802 / DSM 20745 / KCCM 41009 / NCIMB 13125 / S 6022)</name>
    <dbReference type="NCBI Taxonomy" id="479434"/>
    <lineage>
        <taxon>Bacteria</taxon>
        <taxon>Pseudomonadati</taxon>
        <taxon>Thermomicrobiota</taxon>
        <taxon>Thermomicrobia</taxon>
        <taxon>Sphaerobacterales</taxon>
        <taxon>Sphaerobacterineae</taxon>
        <taxon>Sphaerobacteraceae</taxon>
        <taxon>Sphaerobacter</taxon>
    </lineage>
</organism>
<reference evidence="1 2" key="2">
    <citation type="journal article" date="2010" name="Stand. Genomic Sci.">
        <title>Complete genome sequence of Desulfohalobium retbaense type strain (HR(100)).</title>
        <authorList>
            <person name="Spring S."/>
            <person name="Nolan M."/>
            <person name="Lapidus A."/>
            <person name="Glavina Del Rio T."/>
            <person name="Copeland A."/>
            <person name="Tice H."/>
            <person name="Cheng J.F."/>
            <person name="Lucas S."/>
            <person name="Land M."/>
            <person name="Chen F."/>
            <person name="Bruce D."/>
            <person name="Goodwin L."/>
            <person name="Pitluck S."/>
            <person name="Ivanova N."/>
            <person name="Mavromatis K."/>
            <person name="Mikhailova N."/>
            <person name="Pati A."/>
            <person name="Chen A."/>
            <person name="Palaniappan K."/>
            <person name="Hauser L."/>
            <person name="Chang Y.J."/>
            <person name="Jeffries C.D."/>
            <person name="Munk C."/>
            <person name="Kiss H."/>
            <person name="Chain P."/>
            <person name="Han C."/>
            <person name="Brettin T."/>
            <person name="Detter J.C."/>
            <person name="Schuler E."/>
            <person name="Goker M."/>
            <person name="Rohde M."/>
            <person name="Bristow J."/>
            <person name="Eisen J.A."/>
            <person name="Markowitz V."/>
            <person name="Hugenholtz P."/>
            <person name="Kyrpides N.C."/>
            <person name="Klenk H.P."/>
        </authorList>
    </citation>
    <scope>NUCLEOTIDE SEQUENCE [LARGE SCALE GENOMIC DNA]</scope>
    <source>
        <strain evidence="2">ATCC 49802 / DSM 20745 / S 6022</strain>
    </source>
</reference>
<dbReference type="RefSeq" id="WP_012872722.1">
    <property type="nucleotide sequence ID" value="NC_013523.1"/>
</dbReference>
<keyword evidence="2" id="KW-1185">Reference proteome</keyword>
<dbReference type="HOGENOM" id="CLU_2920450_0_0_0"/>
<dbReference type="Proteomes" id="UP000002027">
    <property type="component" value="Chromosome 1"/>
</dbReference>
<dbReference type="EMBL" id="CP001823">
    <property type="protein sequence ID" value="ACZ39681.1"/>
    <property type="molecule type" value="Genomic_DNA"/>
</dbReference>
<reference evidence="2" key="1">
    <citation type="submission" date="2009-11" db="EMBL/GenBank/DDBJ databases">
        <title>The complete chromosome 1 of Sphaerobacter thermophilus DSM 20745.</title>
        <authorList>
            <person name="Lucas S."/>
            <person name="Copeland A."/>
            <person name="Lapidus A."/>
            <person name="Glavina del Rio T."/>
            <person name="Dalin E."/>
            <person name="Tice H."/>
            <person name="Bruce D."/>
            <person name="Goodwin L."/>
            <person name="Pitluck S."/>
            <person name="Kyrpides N."/>
            <person name="Mavromatis K."/>
            <person name="Ivanova N."/>
            <person name="Mikhailova N."/>
            <person name="LaButti K.M."/>
            <person name="Clum A."/>
            <person name="Sun H.I."/>
            <person name="Brettin T."/>
            <person name="Detter J.C."/>
            <person name="Han C."/>
            <person name="Larimer F."/>
            <person name="Land M."/>
            <person name="Hauser L."/>
            <person name="Markowitz V."/>
            <person name="Cheng J.F."/>
            <person name="Hugenholtz P."/>
            <person name="Woyke T."/>
            <person name="Wu D."/>
            <person name="Steenblock K."/>
            <person name="Schneider S."/>
            <person name="Pukall R."/>
            <person name="Goeker M."/>
            <person name="Klenk H.P."/>
            <person name="Eisen J.A."/>
        </authorList>
    </citation>
    <scope>NUCLEOTIDE SEQUENCE [LARGE SCALE GENOMIC DNA]</scope>
    <source>
        <strain evidence="2">ATCC 49802 / DSM 20745 / S 6022</strain>
    </source>
</reference>
<sequence length="61" mass="6983">MAGKPRLLPIVLSRDDYRRLEALARAEERDPLQQARWLLRRALGESATQQRPAEEGGRDAQ</sequence>
<evidence type="ECO:0000313" key="2">
    <source>
        <dbReference type="Proteomes" id="UP000002027"/>
    </source>
</evidence>
<dbReference type="STRING" id="479434.Sthe_2260"/>
<protein>
    <recommendedName>
        <fullName evidence="3">CopG domain protein DNA-binding domain protein</fullName>
    </recommendedName>
</protein>
<dbReference type="InParanoid" id="D1C6Q6"/>
<gene>
    <name evidence="1" type="ordered locus">Sthe_2260</name>
</gene>
<dbReference type="KEGG" id="sti:Sthe_2260"/>
<name>D1C6Q6_SPHTD</name>